<evidence type="ECO:0000313" key="2">
    <source>
        <dbReference type="Proteomes" id="UP001497453"/>
    </source>
</evidence>
<proteinExistence type="predicted"/>
<evidence type="ECO:0008006" key="3">
    <source>
        <dbReference type="Google" id="ProtNLM"/>
    </source>
</evidence>
<name>A0ABP1EAG0_9APHY</name>
<evidence type="ECO:0000313" key="1">
    <source>
        <dbReference type="EMBL" id="CAL1717003.1"/>
    </source>
</evidence>
<dbReference type="PANTHER" id="PTHR38886:SF1">
    <property type="entry name" value="NACHT-NTPASE AND P-LOOP NTPASES N-TERMINAL DOMAIN-CONTAINING PROTEIN"/>
    <property type="match status" value="1"/>
</dbReference>
<organism evidence="1 2">
    <name type="scientific">Somion occarium</name>
    <dbReference type="NCBI Taxonomy" id="3059160"/>
    <lineage>
        <taxon>Eukaryota</taxon>
        <taxon>Fungi</taxon>
        <taxon>Dikarya</taxon>
        <taxon>Basidiomycota</taxon>
        <taxon>Agaricomycotina</taxon>
        <taxon>Agaricomycetes</taxon>
        <taxon>Polyporales</taxon>
        <taxon>Cerrenaceae</taxon>
        <taxon>Somion</taxon>
    </lineage>
</organism>
<reference evidence="2" key="1">
    <citation type="submission" date="2024-04" db="EMBL/GenBank/DDBJ databases">
        <authorList>
            <person name="Shaw F."/>
            <person name="Minotto A."/>
        </authorList>
    </citation>
    <scope>NUCLEOTIDE SEQUENCE [LARGE SCALE GENOMIC DNA]</scope>
</reference>
<dbReference type="EMBL" id="OZ037952">
    <property type="protein sequence ID" value="CAL1717003.1"/>
    <property type="molecule type" value="Genomic_DNA"/>
</dbReference>
<keyword evidence="2" id="KW-1185">Reference proteome</keyword>
<sequence>MSFAFSFGSFGDILALIELAAKVAHILTSTSGASESYQALILDVTRLQHFLQQLNSFSRHRNVTILKSQLLSPEDVASAIKECTRSLERILQRVTYYRSFVESRCGSSVHNSWRRTWMTSGWMLLKSREIAEFRAELLQHNTLLARILSAMSCESIQVVQNVAMETSSHVGDVLSNTTMINSNLNVALQILHNLDQNISATIVRNWTADGASPVRVQDYFGKMSVLPRQTCFTPEELCQFIIHCNNTSPENTGGCHALGSAISGCWGHCDECGHVSHDWFMLQDYLTYHPNAPLLLEIYFRASECRHEGPLLAKPPSELGWRLSSTDSHSLGFLRDYRGPVVELGFYGD</sequence>
<dbReference type="Proteomes" id="UP001497453">
    <property type="component" value="Chromosome 9"/>
</dbReference>
<gene>
    <name evidence="1" type="ORF">GFSPODELE1_LOCUS11006</name>
</gene>
<protein>
    <recommendedName>
        <fullName evidence="3">Fungal N-terminal domain-containing protein</fullName>
    </recommendedName>
</protein>
<dbReference type="PANTHER" id="PTHR38886">
    <property type="entry name" value="SESA DOMAIN-CONTAINING PROTEIN"/>
    <property type="match status" value="1"/>
</dbReference>
<accession>A0ABP1EAG0</accession>